<keyword evidence="4" id="KW-0808">Transferase</keyword>
<dbReference type="Pfam" id="PF00643">
    <property type="entry name" value="zf-B_box"/>
    <property type="match status" value="1"/>
</dbReference>
<dbReference type="Gene3D" id="3.30.160.60">
    <property type="entry name" value="Classic Zinc Finger"/>
    <property type="match status" value="1"/>
</dbReference>
<gene>
    <name evidence="4" type="ORF">MCOR_41666</name>
</gene>
<keyword evidence="1" id="KW-0479">Metal-binding</keyword>
<dbReference type="GO" id="GO:0061630">
    <property type="term" value="F:ubiquitin protein ligase activity"/>
    <property type="evidence" value="ECO:0007669"/>
    <property type="project" value="UniProtKB-EC"/>
</dbReference>
<keyword evidence="2" id="KW-0175">Coiled coil</keyword>
<dbReference type="SMART" id="SM00336">
    <property type="entry name" value="BBOX"/>
    <property type="match status" value="2"/>
</dbReference>
<dbReference type="AlphaFoldDB" id="A0A6J8DM68"/>
<dbReference type="PANTHER" id="PTHR24099:SF15">
    <property type="entry name" value="E3 UBIQUITIN-PROTEIN LIGASE TRIM9"/>
    <property type="match status" value="1"/>
</dbReference>
<dbReference type="InterPro" id="IPR050617">
    <property type="entry name" value="E3_ligase_FN3/SPRY"/>
</dbReference>
<accession>A0A6J8DM68</accession>
<proteinExistence type="predicted"/>
<dbReference type="PANTHER" id="PTHR24099">
    <property type="entry name" value="E3 UBIQUITIN-PROTEIN LIGASE TRIM36-RELATED"/>
    <property type="match status" value="1"/>
</dbReference>
<feature type="coiled-coil region" evidence="2">
    <location>
        <begin position="113"/>
        <end position="144"/>
    </location>
</feature>
<sequence>MICETGVMAQNLILCQLCEKPKEIRWKCFICDLVLCEKCVKKHSKFGESVKHCVIDLKQVGIPENMDIIRKFNLKNIRCTSHEEEKCSLFCKECKKPVCSFCVLEPEHKGHRLDKLSTVYNNQLSELKDMKKEIEKALPDLTKSVRESTTTCDNYNDIKQKIIQQKKNYKLRLP</sequence>
<dbReference type="PROSITE" id="PS50119">
    <property type="entry name" value="ZF_BBOX"/>
    <property type="match status" value="2"/>
</dbReference>
<dbReference type="GO" id="GO:0008270">
    <property type="term" value="F:zinc ion binding"/>
    <property type="evidence" value="ECO:0007669"/>
    <property type="project" value="UniProtKB-KW"/>
</dbReference>
<evidence type="ECO:0000313" key="4">
    <source>
        <dbReference type="EMBL" id="CAC5408254.1"/>
    </source>
</evidence>
<name>A0A6J8DM68_MYTCO</name>
<keyword evidence="5" id="KW-1185">Reference proteome</keyword>
<evidence type="ECO:0000256" key="1">
    <source>
        <dbReference type="PROSITE-ProRule" id="PRU00024"/>
    </source>
</evidence>
<feature type="domain" description="B box-type" evidence="3">
    <location>
        <begin position="10"/>
        <end position="57"/>
    </location>
</feature>
<evidence type="ECO:0000313" key="5">
    <source>
        <dbReference type="Proteomes" id="UP000507470"/>
    </source>
</evidence>
<protein>
    <submittedName>
        <fullName evidence="4">TRIM36</fullName>
        <ecNumber evidence="4">2.3.2.27</ecNumber>
    </submittedName>
</protein>
<keyword evidence="4" id="KW-0012">Acyltransferase</keyword>
<dbReference type="SUPFAM" id="SSF57845">
    <property type="entry name" value="B-box zinc-binding domain"/>
    <property type="match status" value="1"/>
</dbReference>
<evidence type="ECO:0000256" key="2">
    <source>
        <dbReference type="SAM" id="Coils"/>
    </source>
</evidence>
<feature type="domain" description="B box-type" evidence="3">
    <location>
        <begin position="74"/>
        <end position="116"/>
    </location>
</feature>
<evidence type="ECO:0000259" key="3">
    <source>
        <dbReference type="PROSITE" id="PS50119"/>
    </source>
</evidence>
<dbReference type="OrthoDB" id="6069002at2759"/>
<dbReference type="EC" id="2.3.2.27" evidence="4"/>
<organism evidence="4 5">
    <name type="scientific">Mytilus coruscus</name>
    <name type="common">Sea mussel</name>
    <dbReference type="NCBI Taxonomy" id="42192"/>
    <lineage>
        <taxon>Eukaryota</taxon>
        <taxon>Metazoa</taxon>
        <taxon>Spiralia</taxon>
        <taxon>Lophotrochozoa</taxon>
        <taxon>Mollusca</taxon>
        <taxon>Bivalvia</taxon>
        <taxon>Autobranchia</taxon>
        <taxon>Pteriomorphia</taxon>
        <taxon>Mytilida</taxon>
        <taxon>Mytiloidea</taxon>
        <taxon>Mytilidae</taxon>
        <taxon>Mytilinae</taxon>
        <taxon>Mytilus</taxon>
    </lineage>
</organism>
<reference evidence="4 5" key="1">
    <citation type="submission" date="2020-06" db="EMBL/GenBank/DDBJ databases">
        <authorList>
            <person name="Li R."/>
            <person name="Bekaert M."/>
        </authorList>
    </citation>
    <scope>NUCLEOTIDE SEQUENCE [LARGE SCALE GENOMIC DNA]</scope>
    <source>
        <strain evidence="5">wild</strain>
    </source>
</reference>
<keyword evidence="1" id="KW-0862">Zinc</keyword>
<keyword evidence="1" id="KW-0863">Zinc-finger</keyword>
<dbReference type="Proteomes" id="UP000507470">
    <property type="component" value="Unassembled WGS sequence"/>
</dbReference>
<dbReference type="EMBL" id="CACVKT020007519">
    <property type="protein sequence ID" value="CAC5408254.1"/>
    <property type="molecule type" value="Genomic_DNA"/>
</dbReference>
<dbReference type="CDD" id="cd19756">
    <property type="entry name" value="Bbox2"/>
    <property type="match status" value="1"/>
</dbReference>
<dbReference type="InterPro" id="IPR000315">
    <property type="entry name" value="Znf_B-box"/>
</dbReference>